<keyword evidence="6 8" id="KW-0862">Zinc</keyword>
<evidence type="ECO:0000259" key="10">
    <source>
        <dbReference type="PROSITE" id="PS50103"/>
    </source>
</evidence>
<comment type="caution">
    <text evidence="11">The sequence shown here is derived from an EMBL/GenBank/DDBJ whole genome shotgun (WGS) entry which is preliminary data.</text>
</comment>
<keyword evidence="5 8" id="KW-0863">Zinc-finger</keyword>
<dbReference type="SMART" id="SM00356">
    <property type="entry name" value="ZnF_C3H1"/>
    <property type="match status" value="3"/>
</dbReference>
<comment type="similarity">
    <text evidence="2">Belongs to the ZC3H14 family.</text>
</comment>
<dbReference type="Pfam" id="PF14608">
    <property type="entry name" value="zf-CCCH_2"/>
    <property type="match status" value="5"/>
</dbReference>
<feature type="zinc finger region" description="C3H1-type" evidence="8">
    <location>
        <begin position="183"/>
        <end position="208"/>
    </location>
</feature>
<feature type="compositionally biased region" description="Basic and acidic residues" evidence="9">
    <location>
        <begin position="100"/>
        <end position="109"/>
    </location>
</feature>
<evidence type="ECO:0000256" key="5">
    <source>
        <dbReference type="ARBA" id="ARBA00022771"/>
    </source>
</evidence>
<feature type="region of interest" description="Disordered" evidence="9">
    <location>
        <begin position="91"/>
        <end position="183"/>
    </location>
</feature>
<dbReference type="EMBL" id="JADGJQ010000131">
    <property type="protein sequence ID" value="KAJ3167819.1"/>
    <property type="molecule type" value="Genomic_DNA"/>
</dbReference>
<comment type="subcellular location">
    <subcellularLocation>
        <location evidence="1">Nucleus</location>
    </subcellularLocation>
</comment>
<evidence type="ECO:0000313" key="12">
    <source>
        <dbReference type="Proteomes" id="UP001212152"/>
    </source>
</evidence>
<dbReference type="GO" id="GO:0008270">
    <property type="term" value="F:zinc ion binding"/>
    <property type="evidence" value="ECO:0007669"/>
    <property type="project" value="UniProtKB-KW"/>
</dbReference>
<keyword evidence="7" id="KW-0539">Nucleus</keyword>
<dbReference type="Proteomes" id="UP001212152">
    <property type="component" value="Unassembled WGS sequence"/>
</dbReference>
<feature type="region of interest" description="Disordered" evidence="9">
    <location>
        <begin position="350"/>
        <end position="390"/>
    </location>
</feature>
<evidence type="ECO:0000256" key="3">
    <source>
        <dbReference type="ARBA" id="ARBA00022723"/>
    </source>
</evidence>
<feature type="domain" description="C3H1-type" evidence="10">
    <location>
        <begin position="183"/>
        <end position="208"/>
    </location>
</feature>
<dbReference type="PANTHER" id="PTHR14738">
    <property type="entry name" value="ZINC FINGER CCCH DOMAIN-CONTAINING PROTEIN 14"/>
    <property type="match status" value="1"/>
</dbReference>
<dbReference type="PROSITE" id="PS50103">
    <property type="entry name" value="ZF_C3H1"/>
    <property type="match status" value="2"/>
</dbReference>
<evidence type="ECO:0000256" key="9">
    <source>
        <dbReference type="SAM" id="MobiDB-lite"/>
    </source>
</evidence>
<gene>
    <name evidence="11" type="ORF">HDU87_001442</name>
</gene>
<evidence type="ECO:0000256" key="6">
    <source>
        <dbReference type="ARBA" id="ARBA00022833"/>
    </source>
</evidence>
<feature type="zinc finger region" description="C3H1-type" evidence="8">
    <location>
        <begin position="209"/>
        <end position="229"/>
    </location>
</feature>
<dbReference type="GO" id="GO:0008143">
    <property type="term" value="F:poly(A) binding"/>
    <property type="evidence" value="ECO:0007669"/>
    <property type="project" value="InterPro"/>
</dbReference>
<keyword evidence="3 8" id="KW-0479">Metal-binding</keyword>
<reference evidence="11" key="1">
    <citation type="submission" date="2020-05" db="EMBL/GenBank/DDBJ databases">
        <title>Phylogenomic resolution of chytrid fungi.</title>
        <authorList>
            <person name="Stajich J.E."/>
            <person name="Amses K."/>
            <person name="Simmons R."/>
            <person name="Seto K."/>
            <person name="Myers J."/>
            <person name="Bonds A."/>
            <person name="Quandt C.A."/>
            <person name="Barry K."/>
            <person name="Liu P."/>
            <person name="Grigoriev I."/>
            <person name="Longcore J.E."/>
            <person name="James T.Y."/>
        </authorList>
    </citation>
    <scope>NUCLEOTIDE SEQUENCE</scope>
    <source>
        <strain evidence="11">JEL0379</strain>
    </source>
</reference>
<sequence>MDTVDAAFKDALAAMLAAHLPENDDNTTLLEYCILLVTMTKEKEALTADLLEVAAPETAAHISDWISKYFEIGGDPGPNYSSMVISLDAKSDDELDDDDREVHPRRDRAASGPANALEVTDKESHDSLHHDTGAAGGVKRKAGSASENGGPTAGDANGVAEPSRKVLKTDTPPASATSTTADETVTPRCTYWPNCQRGDQCQFHHPTTACPDYPGCDKGAACRYIHPDAGQTPCRFGAACTRPYCAFGHPHFRGAGRGSRGGAYGRGGAYQGYGGSPRGAHGRGAHPPASPASTHLAKIQCRFYPSCTNRACPYFHPVPKNANGSALSTTPTTTEVCKFEPLCSRENCKYSHPSRQLSDPTMYKSKKFDPPAVPEGTAPADQRRPSSVIPGAWTNRTLVLNKAPSRPHISERSFAVPDDGTVETLELKDSAERTTAAAANADATTTKS</sequence>
<feature type="compositionally biased region" description="Low complexity" evidence="9">
    <location>
        <begin position="169"/>
        <end position="183"/>
    </location>
</feature>
<accession>A0AAD5TDK8</accession>
<dbReference type="InterPro" id="IPR040366">
    <property type="entry name" value="Nab2/ZC3H14"/>
</dbReference>
<feature type="compositionally biased region" description="Low complexity" evidence="9">
    <location>
        <begin position="434"/>
        <end position="448"/>
    </location>
</feature>
<dbReference type="GO" id="GO:0005737">
    <property type="term" value="C:cytoplasm"/>
    <property type="evidence" value="ECO:0007669"/>
    <property type="project" value="TreeGrafter"/>
</dbReference>
<dbReference type="GO" id="GO:0005634">
    <property type="term" value="C:nucleus"/>
    <property type="evidence" value="ECO:0007669"/>
    <property type="project" value="UniProtKB-SubCell"/>
</dbReference>
<dbReference type="PANTHER" id="PTHR14738:SF29">
    <property type="entry name" value="ZINC FINGER CCCH DOMAIN-CONTAINING PROTEIN 14"/>
    <property type="match status" value="1"/>
</dbReference>
<organism evidence="11 12">
    <name type="scientific">Geranomyces variabilis</name>
    <dbReference type="NCBI Taxonomy" id="109894"/>
    <lineage>
        <taxon>Eukaryota</taxon>
        <taxon>Fungi</taxon>
        <taxon>Fungi incertae sedis</taxon>
        <taxon>Chytridiomycota</taxon>
        <taxon>Chytridiomycota incertae sedis</taxon>
        <taxon>Chytridiomycetes</taxon>
        <taxon>Spizellomycetales</taxon>
        <taxon>Powellomycetaceae</taxon>
        <taxon>Geranomyces</taxon>
    </lineage>
</organism>
<dbReference type="InterPro" id="IPR000571">
    <property type="entry name" value="Znf_CCCH"/>
</dbReference>
<evidence type="ECO:0000256" key="2">
    <source>
        <dbReference type="ARBA" id="ARBA00008423"/>
    </source>
</evidence>
<evidence type="ECO:0000313" key="11">
    <source>
        <dbReference type="EMBL" id="KAJ3167819.1"/>
    </source>
</evidence>
<evidence type="ECO:0000256" key="7">
    <source>
        <dbReference type="ARBA" id="ARBA00023242"/>
    </source>
</evidence>
<keyword evidence="12" id="KW-1185">Reference proteome</keyword>
<feature type="region of interest" description="Disordered" evidence="9">
    <location>
        <begin position="426"/>
        <end position="448"/>
    </location>
</feature>
<keyword evidence="4" id="KW-0677">Repeat</keyword>
<evidence type="ECO:0000256" key="8">
    <source>
        <dbReference type="PROSITE-ProRule" id="PRU00723"/>
    </source>
</evidence>
<proteinExistence type="inferred from homology"/>
<evidence type="ECO:0000256" key="1">
    <source>
        <dbReference type="ARBA" id="ARBA00004123"/>
    </source>
</evidence>
<protein>
    <recommendedName>
        <fullName evidence="10">C3H1-type domain-containing protein</fullName>
    </recommendedName>
</protein>
<dbReference type="Gene3D" id="4.10.1000.40">
    <property type="match status" value="3"/>
</dbReference>
<dbReference type="AlphaFoldDB" id="A0AAD5TDK8"/>
<dbReference type="GO" id="GO:0043488">
    <property type="term" value="P:regulation of mRNA stability"/>
    <property type="evidence" value="ECO:0007669"/>
    <property type="project" value="InterPro"/>
</dbReference>
<feature type="compositionally biased region" description="Basic and acidic residues" evidence="9">
    <location>
        <begin position="119"/>
        <end position="132"/>
    </location>
</feature>
<name>A0AAD5TDK8_9FUNG</name>
<feature type="domain" description="C3H1-type" evidence="10">
    <location>
        <begin position="209"/>
        <end position="229"/>
    </location>
</feature>
<evidence type="ECO:0000256" key="4">
    <source>
        <dbReference type="ARBA" id="ARBA00022737"/>
    </source>
</evidence>